<dbReference type="SUPFAM" id="SSF57184">
    <property type="entry name" value="Growth factor receptor domain"/>
    <property type="match status" value="3"/>
</dbReference>
<dbReference type="SMART" id="SM00261">
    <property type="entry name" value="FU"/>
    <property type="match status" value="5"/>
</dbReference>
<feature type="chain" id="PRO_5001990891" description="EGF-like domain-containing protein" evidence="1">
    <location>
        <begin position="17"/>
        <end position="689"/>
    </location>
</feature>
<dbReference type="PANTHER" id="PTHR45756:SF1">
    <property type="entry name" value="PROTEIN KINASE DOMAIN CONTAINING PROTEIN"/>
    <property type="match status" value="1"/>
</dbReference>
<accession>A0A0A1U6I3</accession>
<feature type="domain" description="EGF-like" evidence="2">
    <location>
        <begin position="271"/>
        <end position="303"/>
    </location>
</feature>
<dbReference type="VEuPathDB" id="AmoebaDB:EIN_473240"/>
<name>A0A0A1U6I3_ENTIV</name>
<sequence>MKKGVLLTFFLCVTLGIRWCFEYENVVFCTNNNERCRADTSNNITIKEDILVLNTKGNVTVKCFQTKFLKIEVGNLVNRIDLVLNKTDVEITNKEMSYENVYNKSIVILPFKSSSLTQKHDTDNCGKTSHCQVCIGSGTDIAWCSRCQDGYTLKFCLLLDAYYCDSSDYNLCSVVCEQYNNYTTTINSNKCCVNNCLVGTCLSTNVSTRGRCTHCEYKYALNGETPETSVCRLYKYADATHSCIRSEYTNPDICIDCNYPGMPNSNGECVDCSDIVGCLFCSQTEYKCYRCDVNYYLDNKICSQCSPTCNGCNTTTGYCTKCQINYVVTDPISRVCESCQIFDFNCVDCEGGGSRSCYNCRDGYYPDPSTGKCISCDLTCESNSCDVHTGVCKQCVNDKFVLKNSTGSVSCEACSAFDSNCFECSTTSRKCIICIKGYYPSTVSPFKCIPCDTSCQNGCDTIYGNCYSCSSDQYTINSETPTKCQKCTDYDSNCLACSTTSRGCISCTPNSSYLDGNKCKMCDNTCSRCSITGSCILCKSGYVPSIDTTSKGCISCSQFDSKCITCELATQRKCKKCVFGYYPSTAGTCVECDPSCNGNDKCDQLSGLCFSCTNNYVVTSPSTITCVNCSVFDEHCDDCGNSGQRICLKCKVGYRLDTNKTCVSCDSTCQPNTCDISTGICHNVSPIIL</sequence>
<dbReference type="SMART" id="SM00181">
    <property type="entry name" value="EGF"/>
    <property type="match status" value="8"/>
</dbReference>
<evidence type="ECO:0000256" key="1">
    <source>
        <dbReference type="SAM" id="SignalP"/>
    </source>
</evidence>
<dbReference type="KEGG" id="eiv:EIN_473240"/>
<feature type="domain" description="EGF-like" evidence="2">
    <location>
        <begin position="124"/>
        <end position="157"/>
    </location>
</feature>
<evidence type="ECO:0000259" key="2">
    <source>
        <dbReference type="SMART" id="SM00181"/>
    </source>
</evidence>
<keyword evidence="1" id="KW-0732">Signal</keyword>
<feature type="signal peptide" evidence="1">
    <location>
        <begin position="1"/>
        <end position="16"/>
    </location>
</feature>
<dbReference type="AlphaFoldDB" id="A0A0A1U6I3"/>
<dbReference type="InterPro" id="IPR053215">
    <property type="entry name" value="TKL_Ser/Thr_kinase"/>
</dbReference>
<dbReference type="GeneID" id="14888898"/>
<organism evidence="3 4">
    <name type="scientific">Entamoeba invadens IP1</name>
    <dbReference type="NCBI Taxonomy" id="370355"/>
    <lineage>
        <taxon>Eukaryota</taxon>
        <taxon>Amoebozoa</taxon>
        <taxon>Evosea</taxon>
        <taxon>Archamoebae</taxon>
        <taxon>Mastigamoebida</taxon>
        <taxon>Entamoebidae</taxon>
        <taxon>Entamoeba</taxon>
    </lineage>
</organism>
<protein>
    <recommendedName>
        <fullName evidence="2">EGF-like domain-containing protein</fullName>
    </recommendedName>
</protein>
<keyword evidence="4" id="KW-1185">Reference proteome</keyword>
<feature type="domain" description="EGF-like" evidence="2">
    <location>
        <begin position="413"/>
        <end position="449"/>
    </location>
</feature>
<feature type="domain" description="EGF-like" evidence="2">
    <location>
        <begin position="591"/>
        <end position="627"/>
    </location>
</feature>
<feature type="domain" description="EGF-like" evidence="2">
    <location>
        <begin position="338"/>
        <end position="374"/>
    </location>
</feature>
<dbReference type="RefSeq" id="XP_004256687.1">
    <property type="nucleotide sequence ID" value="XM_004256639.1"/>
</dbReference>
<dbReference type="InterPro" id="IPR006212">
    <property type="entry name" value="Furin_repeat"/>
</dbReference>
<reference evidence="3 4" key="1">
    <citation type="submission" date="2012-10" db="EMBL/GenBank/DDBJ databases">
        <authorList>
            <person name="Zafar N."/>
            <person name="Inman J."/>
            <person name="Hall N."/>
            <person name="Lorenzi H."/>
            <person name="Caler E."/>
        </authorList>
    </citation>
    <scope>NUCLEOTIDE SEQUENCE [LARGE SCALE GENOMIC DNA]</scope>
    <source>
        <strain evidence="3 4">IP1</strain>
    </source>
</reference>
<feature type="domain" description="EGF-like" evidence="2">
    <location>
        <begin position="521"/>
        <end position="554"/>
    </location>
</feature>
<dbReference type="EMBL" id="KB206559">
    <property type="protein sequence ID" value="ELP89916.1"/>
    <property type="molecule type" value="Genomic_DNA"/>
</dbReference>
<dbReference type="InterPro" id="IPR009030">
    <property type="entry name" value="Growth_fac_rcpt_cys_sf"/>
</dbReference>
<proteinExistence type="predicted"/>
<evidence type="ECO:0000313" key="4">
    <source>
        <dbReference type="Proteomes" id="UP000014680"/>
    </source>
</evidence>
<dbReference type="Proteomes" id="UP000014680">
    <property type="component" value="Unassembled WGS sequence"/>
</dbReference>
<gene>
    <name evidence="3" type="ORF">EIN_473240</name>
</gene>
<dbReference type="OrthoDB" id="6130531at2759"/>
<dbReference type="InterPro" id="IPR000742">
    <property type="entry name" value="EGF"/>
</dbReference>
<dbReference type="PANTHER" id="PTHR45756">
    <property type="entry name" value="PALMITOYLTRANSFERASE"/>
    <property type="match status" value="1"/>
</dbReference>
<feature type="domain" description="EGF-like" evidence="2">
    <location>
        <begin position="555"/>
        <end position="590"/>
    </location>
</feature>
<feature type="domain" description="EGF-like" evidence="2">
    <location>
        <begin position="628"/>
        <end position="663"/>
    </location>
</feature>
<evidence type="ECO:0000313" key="3">
    <source>
        <dbReference type="EMBL" id="ELP89916.1"/>
    </source>
</evidence>